<comment type="subunit">
    <text evidence="2">Homotetramer.</text>
</comment>
<evidence type="ECO:0000256" key="8">
    <source>
        <dbReference type="ARBA" id="ARBA00022840"/>
    </source>
</evidence>
<dbReference type="EMBL" id="UOGH01000208">
    <property type="protein sequence ID" value="VAX31581.1"/>
    <property type="molecule type" value="Genomic_DNA"/>
</dbReference>
<dbReference type="GO" id="GO:0005524">
    <property type="term" value="F:ATP binding"/>
    <property type="evidence" value="ECO:0007669"/>
    <property type="project" value="UniProtKB-KW"/>
</dbReference>
<dbReference type="GO" id="GO:0000050">
    <property type="term" value="P:urea cycle"/>
    <property type="evidence" value="ECO:0007669"/>
    <property type="project" value="TreeGrafter"/>
</dbReference>
<dbReference type="EC" id="6.3.4.5" evidence="3"/>
<reference evidence="10" key="1">
    <citation type="submission" date="2018-06" db="EMBL/GenBank/DDBJ databases">
        <authorList>
            <person name="Zhirakovskaya E."/>
        </authorList>
    </citation>
    <scope>NUCLEOTIDE SEQUENCE</scope>
</reference>
<evidence type="ECO:0000313" key="10">
    <source>
        <dbReference type="EMBL" id="VAX31581.1"/>
    </source>
</evidence>
<sequence length="155" mass="17761">TIAGEQGIGRVDLVENRYVGIKSRGVYETPGGTVLHVAHRALESLTLDREVLHLRDSLIPKYAECVYYGYWFSPEREMLQEMMDRIQVDVTGKARLKLYKGNCTVVGRTSPKSLYSTELATFEAEEVYNQKDAEGFIKLNALRLKQRKWKMTNGR</sequence>
<dbReference type="GO" id="GO:0000053">
    <property type="term" value="P:argininosuccinate metabolic process"/>
    <property type="evidence" value="ECO:0007669"/>
    <property type="project" value="TreeGrafter"/>
</dbReference>
<keyword evidence="6" id="KW-0028">Amino-acid biosynthesis</keyword>
<dbReference type="InterPro" id="IPR024074">
    <property type="entry name" value="AS_cat/multimer_dom_body"/>
</dbReference>
<dbReference type="PANTHER" id="PTHR11587:SF2">
    <property type="entry name" value="ARGININOSUCCINATE SYNTHASE"/>
    <property type="match status" value="1"/>
</dbReference>
<evidence type="ECO:0000256" key="1">
    <source>
        <dbReference type="ARBA" id="ARBA00004967"/>
    </source>
</evidence>
<dbReference type="FunFam" id="3.90.1260.10:FF:000007">
    <property type="entry name" value="Argininosuccinate synthase"/>
    <property type="match status" value="1"/>
</dbReference>
<dbReference type="GO" id="GO:0006526">
    <property type="term" value="P:L-arginine biosynthetic process"/>
    <property type="evidence" value="ECO:0007669"/>
    <property type="project" value="UniProtKB-UniPathway"/>
</dbReference>
<dbReference type="PANTHER" id="PTHR11587">
    <property type="entry name" value="ARGININOSUCCINATE SYNTHASE"/>
    <property type="match status" value="1"/>
</dbReference>
<keyword evidence="8" id="KW-0067">ATP-binding</keyword>
<organism evidence="10">
    <name type="scientific">hydrothermal vent metagenome</name>
    <dbReference type="NCBI Taxonomy" id="652676"/>
    <lineage>
        <taxon>unclassified sequences</taxon>
        <taxon>metagenomes</taxon>
        <taxon>ecological metagenomes</taxon>
    </lineage>
</organism>
<dbReference type="AlphaFoldDB" id="A0A3B1CYD7"/>
<feature type="non-terminal residue" evidence="10">
    <location>
        <position position="1"/>
    </location>
</feature>
<gene>
    <name evidence="10" type="ORF">MNBD_NITROSPIRAE02-453</name>
</gene>
<feature type="domain" description="Arginosuccinate synthase C-terminal" evidence="9">
    <location>
        <begin position="2"/>
        <end position="145"/>
    </location>
</feature>
<dbReference type="Pfam" id="PF20979">
    <property type="entry name" value="Arginosuc_syn_C"/>
    <property type="match status" value="1"/>
</dbReference>
<dbReference type="GO" id="GO:0004055">
    <property type="term" value="F:argininosuccinate synthase activity"/>
    <property type="evidence" value="ECO:0007669"/>
    <property type="project" value="UniProtKB-EC"/>
</dbReference>
<evidence type="ECO:0000256" key="3">
    <source>
        <dbReference type="ARBA" id="ARBA00012286"/>
    </source>
</evidence>
<keyword evidence="4" id="KW-0055">Arginine biosynthesis</keyword>
<dbReference type="UniPathway" id="UPA00068">
    <property type="reaction ID" value="UER00113"/>
</dbReference>
<dbReference type="InterPro" id="IPR001518">
    <property type="entry name" value="Arginosuc_synth"/>
</dbReference>
<proteinExistence type="predicted"/>
<dbReference type="InterPro" id="IPR048268">
    <property type="entry name" value="Arginosuc_syn_C"/>
</dbReference>
<evidence type="ECO:0000256" key="5">
    <source>
        <dbReference type="ARBA" id="ARBA00022598"/>
    </source>
</evidence>
<evidence type="ECO:0000256" key="7">
    <source>
        <dbReference type="ARBA" id="ARBA00022741"/>
    </source>
</evidence>
<accession>A0A3B1CYD7</accession>
<evidence type="ECO:0000256" key="4">
    <source>
        <dbReference type="ARBA" id="ARBA00022571"/>
    </source>
</evidence>
<dbReference type="SUPFAM" id="SSF69864">
    <property type="entry name" value="Argininosuccinate synthetase, C-terminal domain"/>
    <property type="match status" value="1"/>
</dbReference>
<evidence type="ECO:0000259" key="9">
    <source>
        <dbReference type="Pfam" id="PF20979"/>
    </source>
</evidence>
<dbReference type="Gene3D" id="3.90.1260.10">
    <property type="entry name" value="Argininosuccinate synthetase, chain A, domain 2"/>
    <property type="match status" value="1"/>
</dbReference>
<protein>
    <recommendedName>
        <fullName evidence="3">argininosuccinate synthase</fullName>
        <ecNumber evidence="3">6.3.4.5</ecNumber>
    </recommendedName>
</protein>
<keyword evidence="5 10" id="KW-0436">Ligase</keyword>
<comment type="pathway">
    <text evidence="1">Amino-acid biosynthesis; L-arginine biosynthesis; L-arginine from L-ornithine and carbamoyl phosphate: step 2/3.</text>
</comment>
<keyword evidence="7" id="KW-0547">Nucleotide-binding</keyword>
<name>A0A3B1CYD7_9ZZZZ</name>
<evidence type="ECO:0000256" key="2">
    <source>
        <dbReference type="ARBA" id="ARBA00011881"/>
    </source>
</evidence>
<dbReference type="GO" id="GO:0005737">
    <property type="term" value="C:cytoplasm"/>
    <property type="evidence" value="ECO:0007669"/>
    <property type="project" value="TreeGrafter"/>
</dbReference>
<evidence type="ECO:0000256" key="6">
    <source>
        <dbReference type="ARBA" id="ARBA00022605"/>
    </source>
</evidence>